<comment type="activity regulation">
    <text evidence="12">Na(+) is not transported, but it plays an essential structural role and its presence is essential for fluoride channel function.</text>
</comment>
<evidence type="ECO:0000256" key="7">
    <source>
        <dbReference type="ARBA" id="ARBA00023065"/>
    </source>
</evidence>
<dbReference type="NCBIfam" id="NF010791">
    <property type="entry name" value="PRK14195.1"/>
    <property type="match status" value="1"/>
</dbReference>
<dbReference type="GO" id="GO:0005886">
    <property type="term" value="C:plasma membrane"/>
    <property type="evidence" value="ECO:0007669"/>
    <property type="project" value="UniProtKB-SubCell"/>
</dbReference>
<dbReference type="GO" id="GO:0062054">
    <property type="term" value="F:fluoride channel activity"/>
    <property type="evidence" value="ECO:0007669"/>
    <property type="project" value="UniProtKB-UniRule"/>
</dbReference>
<keyword evidence="9 12" id="KW-0407">Ion channel</keyword>
<dbReference type="EMBL" id="BBJU01000014">
    <property type="protein sequence ID" value="GAK70905.1"/>
    <property type="molecule type" value="Genomic_DNA"/>
</dbReference>
<dbReference type="GO" id="GO:0140114">
    <property type="term" value="P:cellular detoxification of fluoride"/>
    <property type="evidence" value="ECO:0007669"/>
    <property type="project" value="UniProtKB-UniRule"/>
</dbReference>
<dbReference type="PANTHER" id="PTHR28259">
    <property type="entry name" value="FLUORIDE EXPORT PROTEIN 1-RELATED"/>
    <property type="match status" value="1"/>
</dbReference>
<evidence type="ECO:0000256" key="1">
    <source>
        <dbReference type="ARBA" id="ARBA00004651"/>
    </source>
</evidence>
<evidence type="ECO:0000256" key="10">
    <source>
        <dbReference type="ARBA" id="ARBA00035120"/>
    </source>
</evidence>
<keyword evidence="3" id="KW-0997">Cell inner membrane</keyword>
<dbReference type="AlphaFoldDB" id="A0A081CW59"/>
<keyword evidence="2 12" id="KW-1003">Cell membrane</keyword>
<keyword evidence="6 12" id="KW-0915">Sodium</keyword>
<comment type="subcellular location">
    <subcellularLocation>
        <location evidence="1 12">Cell membrane</location>
        <topology evidence="1 12">Multi-pass membrane protein</topology>
    </subcellularLocation>
</comment>
<evidence type="ECO:0000256" key="3">
    <source>
        <dbReference type="ARBA" id="ARBA00022519"/>
    </source>
</evidence>
<proteinExistence type="inferred from homology"/>
<keyword evidence="4 12" id="KW-0812">Transmembrane</keyword>
<evidence type="ECO:0000256" key="2">
    <source>
        <dbReference type="ARBA" id="ARBA00022475"/>
    </source>
</evidence>
<dbReference type="HAMAP" id="MF_00454">
    <property type="entry name" value="FluC"/>
    <property type="match status" value="1"/>
</dbReference>
<dbReference type="GO" id="GO:0046872">
    <property type="term" value="F:metal ion binding"/>
    <property type="evidence" value="ECO:0007669"/>
    <property type="project" value="UniProtKB-KW"/>
</dbReference>
<feature type="transmembrane region" description="Helical" evidence="12">
    <location>
        <begin position="67"/>
        <end position="91"/>
    </location>
</feature>
<comment type="function">
    <text evidence="12">Fluoride-specific ion channel. Important for reducing fluoride concentration in the cell, thus reducing its toxicity.</text>
</comment>
<accession>A0A081CW59</accession>
<evidence type="ECO:0000313" key="13">
    <source>
        <dbReference type="EMBL" id="GAK70905.1"/>
    </source>
</evidence>
<feature type="transmembrane region" description="Helical" evidence="12">
    <location>
        <begin position="33"/>
        <end position="55"/>
    </location>
</feature>
<comment type="caution">
    <text evidence="13">The sequence shown here is derived from an EMBL/GenBank/DDBJ whole genome shotgun (WGS) entry which is preliminary data.</text>
</comment>
<keyword evidence="12" id="KW-0479">Metal-binding</keyword>
<organism evidence="13 14">
    <name type="scientific">Agrobacterium rubi TR3 = NBRC 13261</name>
    <dbReference type="NCBI Taxonomy" id="1368415"/>
    <lineage>
        <taxon>Bacteria</taxon>
        <taxon>Pseudomonadati</taxon>
        <taxon>Pseudomonadota</taxon>
        <taxon>Alphaproteobacteria</taxon>
        <taxon>Hyphomicrobiales</taxon>
        <taxon>Rhizobiaceae</taxon>
        <taxon>Rhizobium/Agrobacterium group</taxon>
        <taxon>Agrobacterium</taxon>
    </lineage>
</organism>
<comment type="similarity">
    <text evidence="10 12">Belongs to the fluoride channel Fluc/FEX (TC 1.A.43) family.</text>
</comment>
<comment type="catalytic activity">
    <reaction evidence="11">
        <text>fluoride(in) = fluoride(out)</text>
        <dbReference type="Rhea" id="RHEA:76159"/>
        <dbReference type="ChEBI" id="CHEBI:17051"/>
    </reaction>
    <physiologicalReaction direction="left-to-right" evidence="11">
        <dbReference type="Rhea" id="RHEA:76160"/>
    </physiologicalReaction>
</comment>
<keyword evidence="12" id="KW-0813">Transport</keyword>
<reference evidence="13 14" key="1">
    <citation type="submission" date="2014-08" db="EMBL/GenBank/DDBJ databases">
        <title>Whole genome shotgun sequence of Rhizobium rubi NBRC 13261.</title>
        <authorList>
            <person name="Katano-Makiyama Y."/>
            <person name="Hosoyama A."/>
            <person name="Hashimoto M."/>
            <person name="Hosoyama Y."/>
            <person name="Noguchi M."/>
            <person name="Tsuchikane K."/>
            <person name="Uohara A."/>
            <person name="Ohji S."/>
            <person name="Ichikawa N."/>
            <person name="Kimura A."/>
            <person name="Yamazoe A."/>
            <person name="Fujita N."/>
        </authorList>
    </citation>
    <scope>NUCLEOTIDE SEQUENCE [LARGE SCALE GENOMIC DNA]</scope>
    <source>
        <strain evidence="13 14">NBRC 13261</strain>
    </source>
</reference>
<sequence length="125" mass="13014">MLNIALVAIGGAIGSVARYLVGVLGTRLAGPNFPWGTITVNIVGAFLIGLMVEVVARRFDASAEMRVFIVTGVIGGFTTWSSFTLDAVVLFERGEMGLAALYLGGSLILSFAAIFAGLALGRSLF</sequence>
<keyword evidence="5 12" id="KW-1133">Transmembrane helix</keyword>
<dbReference type="Proteomes" id="UP000028701">
    <property type="component" value="Unassembled WGS sequence"/>
</dbReference>
<dbReference type="RefSeq" id="WP_045230463.1">
    <property type="nucleotide sequence ID" value="NZ_BBJU01000014.1"/>
</dbReference>
<feature type="binding site" evidence="12">
    <location>
        <position position="75"/>
    </location>
    <ligand>
        <name>Na(+)</name>
        <dbReference type="ChEBI" id="CHEBI:29101"/>
        <note>structural</note>
    </ligand>
</feature>
<keyword evidence="8 12" id="KW-0472">Membrane</keyword>
<feature type="transmembrane region" description="Helical" evidence="12">
    <location>
        <begin position="97"/>
        <end position="120"/>
    </location>
</feature>
<evidence type="ECO:0000256" key="9">
    <source>
        <dbReference type="ARBA" id="ARBA00023303"/>
    </source>
</evidence>
<evidence type="ECO:0000256" key="11">
    <source>
        <dbReference type="ARBA" id="ARBA00035585"/>
    </source>
</evidence>
<dbReference type="PANTHER" id="PTHR28259:SF1">
    <property type="entry name" value="FLUORIDE EXPORT PROTEIN 1-RELATED"/>
    <property type="match status" value="1"/>
</dbReference>
<evidence type="ECO:0000256" key="5">
    <source>
        <dbReference type="ARBA" id="ARBA00022989"/>
    </source>
</evidence>
<feature type="binding site" evidence="12">
    <location>
        <position position="78"/>
    </location>
    <ligand>
        <name>Na(+)</name>
        <dbReference type="ChEBI" id="CHEBI:29101"/>
        <note>structural</note>
    </ligand>
</feature>
<evidence type="ECO:0000256" key="12">
    <source>
        <dbReference type="HAMAP-Rule" id="MF_00454"/>
    </source>
</evidence>
<evidence type="ECO:0000256" key="6">
    <source>
        <dbReference type="ARBA" id="ARBA00023053"/>
    </source>
</evidence>
<evidence type="ECO:0000256" key="8">
    <source>
        <dbReference type="ARBA" id="ARBA00023136"/>
    </source>
</evidence>
<gene>
    <name evidence="12 13" type="primary">crcB</name>
    <name evidence="12" type="synonym">fluC</name>
    <name evidence="13" type="ORF">RRU01S_14_01260</name>
</gene>
<dbReference type="OrthoDB" id="9806299at2"/>
<dbReference type="eggNOG" id="COG0239">
    <property type="taxonomic scope" value="Bacteria"/>
</dbReference>
<dbReference type="InterPro" id="IPR003691">
    <property type="entry name" value="FluC"/>
</dbReference>
<name>A0A081CW59_9HYPH</name>
<evidence type="ECO:0000256" key="4">
    <source>
        <dbReference type="ARBA" id="ARBA00022692"/>
    </source>
</evidence>
<dbReference type="NCBIfam" id="TIGR00494">
    <property type="entry name" value="crcB"/>
    <property type="match status" value="1"/>
</dbReference>
<keyword evidence="7 12" id="KW-0406">Ion transport</keyword>
<evidence type="ECO:0000313" key="14">
    <source>
        <dbReference type="Proteomes" id="UP000028701"/>
    </source>
</evidence>
<dbReference type="Pfam" id="PF02537">
    <property type="entry name" value="CRCB"/>
    <property type="match status" value="1"/>
</dbReference>
<protein>
    <recommendedName>
        <fullName evidence="12">Fluoride-specific ion channel FluC</fullName>
    </recommendedName>
</protein>